<dbReference type="Proteomes" id="UP000887458">
    <property type="component" value="Unassembled WGS sequence"/>
</dbReference>
<accession>A0ABQ8JH75</accession>
<reference evidence="1 2" key="2">
    <citation type="journal article" date="2022" name="Mol. Biol. Evol.">
        <title>Comparative Genomics Reveals Insights into the Divergent Evolution of Astigmatic Mites and Household Pest Adaptations.</title>
        <authorList>
            <person name="Xiong Q."/>
            <person name="Wan A.T."/>
            <person name="Liu X."/>
            <person name="Fung C.S."/>
            <person name="Xiao X."/>
            <person name="Malainual N."/>
            <person name="Hou J."/>
            <person name="Wang L."/>
            <person name="Wang M."/>
            <person name="Yang K.Y."/>
            <person name="Cui Y."/>
            <person name="Leung E.L."/>
            <person name="Nong W."/>
            <person name="Shin S.K."/>
            <person name="Au S.W."/>
            <person name="Jeong K.Y."/>
            <person name="Chew F.T."/>
            <person name="Hui J.H."/>
            <person name="Leung T.F."/>
            <person name="Tungtrongchitr A."/>
            <person name="Zhong N."/>
            <person name="Liu Z."/>
            <person name="Tsui S.K."/>
        </authorList>
    </citation>
    <scope>NUCLEOTIDE SEQUENCE [LARGE SCALE GENOMIC DNA]</scope>
    <source>
        <strain evidence="1">Derp</strain>
    </source>
</reference>
<organism evidence="1 2">
    <name type="scientific">Dermatophagoides pteronyssinus</name>
    <name type="common">European house dust mite</name>
    <dbReference type="NCBI Taxonomy" id="6956"/>
    <lineage>
        <taxon>Eukaryota</taxon>
        <taxon>Metazoa</taxon>
        <taxon>Ecdysozoa</taxon>
        <taxon>Arthropoda</taxon>
        <taxon>Chelicerata</taxon>
        <taxon>Arachnida</taxon>
        <taxon>Acari</taxon>
        <taxon>Acariformes</taxon>
        <taxon>Sarcoptiformes</taxon>
        <taxon>Astigmata</taxon>
        <taxon>Psoroptidia</taxon>
        <taxon>Analgoidea</taxon>
        <taxon>Pyroglyphidae</taxon>
        <taxon>Dermatophagoidinae</taxon>
        <taxon>Dermatophagoides</taxon>
    </lineage>
</organism>
<evidence type="ECO:0000313" key="2">
    <source>
        <dbReference type="Proteomes" id="UP000887458"/>
    </source>
</evidence>
<gene>
    <name evidence="1" type="ORF">DERP_009081</name>
</gene>
<name>A0ABQ8JH75_DERPT</name>
<sequence length="82" mass="9888">MQNKQDVFNFNNIWKKHDKYPRLLSQFEIKFSSDKQTTTTKRIGLILNDFIYFKRDAPYSDVIYGDKLFGINQQNIMVIFMQ</sequence>
<proteinExistence type="predicted"/>
<dbReference type="EMBL" id="NJHN03000039">
    <property type="protein sequence ID" value="KAH9421676.1"/>
    <property type="molecule type" value="Genomic_DNA"/>
</dbReference>
<reference evidence="1 2" key="1">
    <citation type="journal article" date="2018" name="J. Allergy Clin. Immunol.">
        <title>High-quality assembly of Dermatophagoides pteronyssinus genome and transcriptome reveals a wide range of novel allergens.</title>
        <authorList>
            <person name="Liu X.Y."/>
            <person name="Yang K.Y."/>
            <person name="Wang M.Q."/>
            <person name="Kwok J.S."/>
            <person name="Zeng X."/>
            <person name="Yang Z."/>
            <person name="Xiao X.J."/>
            <person name="Lau C.P."/>
            <person name="Li Y."/>
            <person name="Huang Z.M."/>
            <person name="Ba J.G."/>
            <person name="Yim A.K."/>
            <person name="Ouyang C.Y."/>
            <person name="Ngai S.M."/>
            <person name="Chan T.F."/>
            <person name="Leung E.L."/>
            <person name="Liu L."/>
            <person name="Liu Z.G."/>
            <person name="Tsui S.K."/>
        </authorList>
    </citation>
    <scope>NUCLEOTIDE SEQUENCE [LARGE SCALE GENOMIC DNA]</scope>
    <source>
        <strain evidence="1">Derp</strain>
    </source>
</reference>
<evidence type="ECO:0000313" key="1">
    <source>
        <dbReference type="EMBL" id="KAH9421676.1"/>
    </source>
</evidence>
<comment type="caution">
    <text evidence="1">The sequence shown here is derived from an EMBL/GenBank/DDBJ whole genome shotgun (WGS) entry which is preliminary data.</text>
</comment>
<keyword evidence="2" id="KW-1185">Reference proteome</keyword>
<protein>
    <submittedName>
        <fullName evidence="1">Uncharacterized protein</fullName>
    </submittedName>
</protein>